<dbReference type="SMART" id="SM00382">
    <property type="entry name" value="AAA"/>
    <property type="match status" value="1"/>
</dbReference>
<dbReference type="AlphaFoldDB" id="A0A6C0KAA3"/>
<dbReference type="InterPro" id="IPR027417">
    <property type="entry name" value="P-loop_NTPase"/>
</dbReference>
<dbReference type="EMBL" id="MN740839">
    <property type="protein sequence ID" value="QHU14323.1"/>
    <property type="molecule type" value="Genomic_DNA"/>
</dbReference>
<evidence type="ECO:0000259" key="1">
    <source>
        <dbReference type="SMART" id="SM00382"/>
    </source>
</evidence>
<name>A0A6C0KAA3_9ZZZZ</name>
<protein>
    <recommendedName>
        <fullName evidence="1">AAA+ ATPase domain-containing protein</fullName>
    </recommendedName>
</protein>
<dbReference type="CDD" id="cd00009">
    <property type="entry name" value="AAA"/>
    <property type="match status" value="1"/>
</dbReference>
<dbReference type="InterPro" id="IPR003593">
    <property type="entry name" value="AAA+_ATPase"/>
</dbReference>
<organism evidence="2">
    <name type="scientific">viral metagenome</name>
    <dbReference type="NCBI Taxonomy" id="1070528"/>
    <lineage>
        <taxon>unclassified sequences</taxon>
        <taxon>metagenomes</taxon>
        <taxon>organismal metagenomes</taxon>
    </lineage>
</organism>
<evidence type="ECO:0000313" key="2">
    <source>
        <dbReference type="EMBL" id="QHU14323.1"/>
    </source>
</evidence>
<reference evidence="2" key="1">
    <citation type="journal article" date="2020" name="Nature">
        <title>Giant virus diversity and host interactions through global metagenomics.</title>
        <authorList>
            <person name="Schulz F."/>
            <person name="Roux S."/>
            <person name="Paez-Espino D."/>
            <person name="Jungbluth S."/>
            <person name="Walsh D.A."/>
            <person name="Denef V.J."/>
            <person name="McMahon K.D."/>
            <person name="Konstantinidis K.T."/>
            <person name="Eloe-Fadrosh E.A."/>
            <person name="Kyrpides N.C."/>
            <person name="Woyke T."/>
        </authorList>
    </citation>
    <scope>NUCLEOTIDE SEQUENCE</scope>
    <source>
        <strain evidence="2">GVMAG-S-1102113-118</strain>
    </source>
</reference>
<feature type="domain" description="AAA+ ATPase" evidence="1">
    <location>
        <begin position="29"/>
        <end position="157"/>
    </location>
</feature>
<sequence length="351" mass="40073">MALRPSKLCEFLENTNVIDVVTKAIFAESADDILLYGESSSGKTCLLELLIRTFADNVFFVSGEISAAKLENIRKGVESPYNVHDFFSRKIDPTKKIVLLCDDIETLGLSKQFFKKPRAVLLIATVNIQSYRSWKTNFKTCVQLMRPTEQILLPLVTYEKACTDAVARKLIQENRCDIRGILKSLHISSKEHMLTRDPTEDIVTRLMRAQADYKRGANVQDICHHLETDRYNLKFYLFENYPSLVTDLYRTAESFSAADTEVSEVTPSGLFTCMGVMTPLVELKHKISKRGRVSKLVSRKNQAVINHNRIQKTRSMFSPRGSCGLLDTYLVSSMYPNSKDKNIIWMNKQFK</sequence>
<dbReference type="SUPFAM" id="SSF52540">
    <property type="entry name" value="P-loop containing nucleoside triphosphate hydrolases"/>
    <property type="match status" value="1"/>
</dbReference>
<dbReference type="Gene3D" id="3.40.50.300">
    <property type="entry name" value="P-loop containing nucleotide triphosphate hydrolases"/>
    <property type="match status" value="1"/>
</dbReference>
<accession>A0A6C0KAA3</accession>
<proteinExistence type="predicted"/>